<evidence type="ECO:0000313" key="2">
    <source>
        <dbReference type="EMBL" id="HJC49918.1"/>
    </source>
</evidence>
<dbReference type="PROSITE" id="PS51257">
    <property type="entry name" value="PROKAR_LIPOPROTEIN"/>
    <property type="match status" value="1"/>
</dbReference>
<organism evidence="2 3">
    <name type="scientific">Candidatus Anaerostipes avistercoris</name>
    <dbReference type="NCBI Taxonomy" id="2838462"/>
    <lineage>
        <taxon>Bacteria</taxon>
        <taxon>Bacillati</taxon>
        <taxon>Bacillota</taxon>
        <taxon>Clostridia</taxon>
        <taxon>Lachnospirales</taxon>
        <taxon>Lachnospiraceae</taxon>
        <taxon>Anaerostipes</taxon>
    </lineage>
</organism>
<feature type="transmembrane region" description="Helical" evidence="1">
    <location>
        <begin position="7"/>
        <end position="29"/>
    </location>
</feature>
<proteinExistence type="predicted"/>
<evidence type="ECO:0000256" key="1">
    <source>
        <dbReference type="SAM" id="Phobius"/>
    </source>
</evidence>
<sequence length="206" mass="24278">MKIKKSTIIILVISWILFLGACLVAFYQLEQMKEARITNEKIFKDKSTEQISDEPEEYAEVREFMADYYSCIQNNDQQKLKSMVEDSQEMKKQQDSLKQYIEEYQSLIYKVESVEDTKDYIVYVSYQLKIKGIKTPAPGMTPYYLKRQGDSFVIRNNEDHDTDAIRAAKQKSLARKENQDLIQKVNEDYEEAVKSDDQLKDFLKDE</sequence>
<keyword evidence="1" id="KW-1133">Transmembrane helix</keyword>
<gene>
    <name evidence="2" type="ORF">H9754_04950</name>
</gene>
<evidence type="ECO:0000313" key="3">
    <source>
        <dbReference type="Proteomes" id="UP000823904"/>
    </source>
</evidence>
<accession>A0A9D2T7J2</accession>
<protein>
    <submittedName>
        <fullName evidence="2">Uncharacterized protein</fullName>
    </submittedName>
</protein>
<keyword evidence="1" id="KW-0812">Transmembrane</keyword>
<name>A0A9D2T7J2_9FIRM</name>
<dbReference type="EMBL" id="DWWD01000021">
    <property type="protein sequence ID" value="HJC49918.1"/>
    <property type="molecule type" value="Genomic_DNA"/>
</dbReference>
<reference evidence="2" key="2">
    <citation type="submission" date="2021-04" db="EMBL/GenBank/DDBJ databases">
        <authorList>
            <person name="Gilroy R."/>
        </authorList>
    </citation>
    <scope>NUCLEOTIDE SEQUENCE</scope>
    <source>
        <strain evidence="2">ChiSjej3B21-8574</strain>
    </source>
</reference>
<keyword evidence="1" id="KW-0472">Membrane</keyword>
<dbReference type="AlphaFoldDB" id="A0A9D2T7J2"/>
<dbReference type="Proteomes" id="UP000823904">
    <property type="component" value="Unassembled WGS sequence"/>
</dbReference>
<comment type="caution">
    <text evidence="2">The sequence shown here is derived from an EMBL/GenBank/DDBJ whole genome shotgun (WGS) entry which is preliminary data.</text>
</comment>
<reference evidence="2" key="1">
    <citation type="journal article" date="2021" name="PeerJ">
        <title>Extensive microbial diversity within the chicken gut microbiome revealed by metagenomics and culture.</title>
        <authorList>
            <person name="Gilroy R."/>
            <person name="Ravi A."/>
            <person name="Getino M."/>
            <person name="Pursley I."/>
            <person name="Horton D.L."/>
            <person name="Alikhan N.F."/>
            <person name="Baker D."/>
            <person name="Gharbi K."/>
            <person name="Hall N."/>
            <person name="Watson M."/>
            <person name="Adriaenssens E.M."/>
            <person name="Foster-Nyarko E."/>
            <person name="Jarju S."/>
            <person name="Secka A."/>
            <person name="Antonio M."/>
            <person name="Oren A."/>
            <person name="Chaudhuri R.R."/>
            <person name="La Ragione R."/>
            <person name="Hildebrand F."/>
            <person name="Pallen M.J."/>
        </authorList>
    </citation>
    <scope>NUCLEOTIDE SEQUENCE</scope>
    <source>
        <strain evidence="2">ChiSjej3B21-8574</strain>
    </source>
</reference>
<dbReference type="CDD" id="cd00531">
    <property type="entry name" value="NTF2_like"/>
    <property type="match status" value="1"/>
</dbReference>